<protein>
    <submittedName>
        <fullName evidence="3">ArsR/SmtB family transcription factor</fullName>
    </submittedName>
</protein>
<dbReference type="Proteomes" id="UP001596105">
    <property type="component" value="Unassembled WGS sequence"/>
</dbReference>
<name>A0ABW0LRC8_9BACL</name>
<dbReference type="SUPFAM" id="SSF46785">
    <property type="entry name" value="Winged helix' DNA-binding domain"/>
    <property type="match status" value="1"/>
</dbReference>
<dbReference type="InterPro" id="IPR036390">
    <property type="entry name" value="WH_DNA-bd_sf"/>
</dbReference>
<dbReference type="InterPro" id="IPR036388">
    <property type="entry name" value="WH-like_DNA-bd_sf"/>
</dbReference>
<dbReference type="Pfam" id="PF01022">
    <property type="entry name" value="HTH_5"/>
    <property type="match status" value="1"/>
</dbReference>
<dbReference type="SMART" id="SM00418">
    <property type="entry name" value="HTH_ARSR"/>
    <property type="match status" value="1"/>
</dbReference>
<evidence type="ECO:0000256" key="1">
    <source>
        <dbReference type="ARBA" id="ARBA00023125"/>
    </source>
</evidence>
<keyword evidence="1" id="KW-0238">DNA-binding</keyword>
<accession>A0ABW0LRC8</accession>
<dbReference type="InterPro" id="IPR011991">
    <property type="entry name" value="ArsR-like_HTH"/>
</dbReference>
<evidence type="ECO:0000259" key="2">
    <source>
        <dbReference type="PROSITE" id="PS50987"/>
    </source>
</evidence>
<feature type="domain" description="HTH arsR-type" evidence="2">
    <location>
        <begin position="6"/>
        <end position="103"/>
    </location>
</feature>
<reference evidence="4" key="1">
    <citation type="journal article" date="2019" name="Int. J. Syst. Evol. Microbiol.">
        <title>The Global Catalogue of Microorganisms (GCM) 10K type strain sequencing project: providing services to taxonomists for standard genome sequencing and annotation.</title>
        <authorList>
            <consortium name="The Broad Institute Genomics Platform"/>
            <consortium name="The Broad Institute Genome Sequencing Center for Infectious Disease"/>
            <person name="Wu L."/>
            <person name="Ma J."/>
        </authorList>
    </citation>
    <scope>NUCLEOTIDE SEQUENCE [LARGE SCALE GENOMIC DNA]</scope>
    <source>
        <strain evidence="4">CCUG 57113</strain>
    </source>
</reference>
<evidence type="ECO:0000313" key="3">
    <source>
        <dbReference type="EMBL" id="MFC5467517.1"/>
    </source>
</evidence>
<comment type="caution">
    <text evidence="3">The sequence shown here is derived from an EMBL/GenBank/DDBJ whole genome shotgun (WGS) entry which is preliminary data.</text>
</comment>
<gene>
    <name evidence="3" type="ORF">ACFPPD_02230</name>
</gene>
<dbReference type="EMBL" id="JBHSMH010000005">
    <property type="protein sequence ID" value="MFC5467517.1"/>
    <property type="molecule type" value="Genomic_DNA"/>
</dbReference>
<dbReference type="InterPro" id="IPR001845">
    <property type="entry name" value="HTH_ArsR_DNA-bd_dom"/>
</dbReference>
<keyword evidence="4" id="KW-1185">Reference proteome</keyword>
<dbReference type="Gene3D" id="1.10.10.10">
    <property type="entry name" value="Winged helix-like DNA-binding domain superfamily/Winged helix DNA-binding domain"/>
    <property type="match status" value="1"/>
</dbReference>
<dbReference type="PROSITE" id="PS50987">
    <property type="entry name" value="HTH_ARSR_2"/>
    <property type="match status" value="1"/>
</dbReference>
<proteinExistence type="predicted"/>
<dbReference type="PRINTS" id="PR00778">
    <property type="entry name" value="HTHARSR"/>
</dbReference>
<sequence length="121" mass="13744">MKILHHPDRDELHLSSVLYALSDPIRLFIVSEVRKAGERSCGDICVPVVKSTLSHHARTLRECGVVNTRVQGTLRLLSLREADLEYRFPGLLHAILDAYEKSDDKITVDDLARQEEEAKPR</sequence>
<evidence type="ECO:0000313" key="4">
    <source>
        <dbReference type="Proteomes" id="UP001596105"/>
    </source>
</evidence>
<dbReference type="RefSeq" id="WP_209742683.1">
    <property type="nucleotide sequence ID" value="NZ_JBHSMH010000005.1"/>
</dbReference>
<dbReference type="CDD" id="cd00090">
    <property type="entry name" value="HTH_ARSR"/>
    <property type="match status" value="1"/>
</dbReference>
<organism evidence="3 4">
    <name type="scientific">Cohnella suwonensis</name>
    <dbReference type="NCBI Taxonomy" id="696072"/>
    <lineage>
        <taxon>Bacteria</taxon>
        <taxon>Bacillati</taxon>
        <taxon>Bacillota</taxon>
        <taxon>Bacilli</taxon>
        <taxon>Bacillales</taxon>
        <taxon>Paenibacillaceae</taxon>
        <taxon>Cohnella</taxon>
    </lineage>
</organism>